<dbReference type="Proteomes" id="UP001212981">
    <property type="component" value="Unassembled WGS sequence"/>
</dbReference>
<evidence type="ECO:0000313" key="8">
    <source>
        <dbReference type="EMBL" id="MDB7983210.1"/>
    </source>
</evidence>
<name>A0A3E3E7F1_9FIRM</name>
<accession>A0A3E3E7F1</accession>
<dbReference type="Gene3D" id="1.10.443.10">
    <property type="entry name" value="Intergrase catalytic core"/>
    <property type="match status" value="1"/>
</dbReference>
<keyword evidence="4" id="KW-0233">DNA recombination</keyword>
<sequence>MASIQKRNKKYAVVYTYEDDEGRKKQKWESFGSYKEAKIRKSEVENNMDKSVFIPPSAQNINDFLDLFIDLYGVKKWAPQTYESNLRLLDNYVRPIIGDIPIQKVNTLFIDKYYSDLLKTESAGNLIFHKKKNVSTGTVNQIHKLLKCAFNAALNWNLIGKNPFLSVDPPKHIYKKRQIWTSDMIIKALNNCEDPKLSLCIHLSFACSLRIGEILALQWKNVHISGEDLEKEDAHLIVDRELTRANVKALEALNYKDVYFVFPDKNPNHKYKTKMIIKKPKTESSIRKVWIPNTLARILREWKTEQDKYKDFFGGEYTDYDLVVCFEDGRNCSESVIMKGLKRLIDSCGLPPIVFHSFRHTSTTYKLKMNHGDIKATQGDTGHSQADMVTEIYSHILDEDRKVNAQKMDDTFYKNFGDGIDHISNAKKEVDIDSLVDALKQDPKLMTQLIEALK</sequence>
<evidence type="ECO:0000256" key="5">
    <source>
        <dbReference type="PROSITE-ProRule" id="PRU01248"/>
    </source>
</evidence>
<dbReference type="PANTHER" id="PTHR30349">
    <property type="entry name" value="PHAGE INTEGRASE-RELATED"/>
    <property type="match status" value="1"/>
</dbReference>
<gene>
    <name evidence="9" type="ORF">DXC78_01700</name>
    <name evidence="8" type="ORF">PND82_10315</name>
</gene>
<evidence type="ECO:0000256" key="3">
    <source>
        <dbReference type="ARBA" id="ARBA00023125"/>
    </source>
</evidence>
<dbReference type="InterPro" id="IPR044068">
    <property type="entry name" value="CB"/>
</dbReference>
<evidence type="ECO:0000259" key="7">
    <source>
        <dbReference type="PROSITE" id="PS51900"/>
    </source>
</evidence>
<dbReference type="EMBL" id="QUSK01000003">
    <property type="protein sequence ID" value="RGD77815.1"/>
    <property type="molecule type" value="Genomic_DNA"/>
</dbReference>
<evidence type="ECO:0000259" key="6">
    <source>
        <dbReference type="PROSITE" id="PS51898"/>
    </source>
</evidence>
<dbReference type="Pfam" id="PF14659">
    <property type="entry name" value="Phage_int_SAM_3"/>
    <property type="match status" value="1"/>
</dbReference>
<evidence type="ECO:0000256" key="1">
    <source>
        <dbReference type="ARBA" id="ARBA00008857"/>
    </source>
</evidence>
<organism evidence="9 10">
    <name type="scientific">Faecalicoccus pleomorphus</name>
    <dbReference type="NCBI Taxonomy" id="1323"/>
    <lineage>
        <taxon>Bacteria</taxon>
        <taxon>Bacillati</taxon>
        <taxon>Bacillota</taxon>
        <taxon>Erysipelotrichia</taxon>
        <taxon>Erysipelotrichales</taxon>
        <taxon>Erysipelotrichaceae</taxon>
        <taxon>Faecalicoccus</taxon>
    </lineage>
</organism>
<dbReference type="RefSeq" id="WP_117445424.1">
    <property type="nucleotide sequence ID" value="NZ_JAQLXO010000025.1"/>
</dbReference>
<dbReference type="PROSITE" id="PS51900">
    <property type="entry name" value="CB"/>
    <property type="match status" value="1"/>
</dbReference>
<dbReference type="InterPro" id="IPR050090">
    <property type="entry name" value="Tyrosine_recombinase_XerCD"/>
</dbReference>
<evidence type="ECO:0000256" key="2">
    <source>
        <dbReference type="ARBA" id="ARBA00022908"/>
    </source>
</evidence>
<dbReference type="PROSITE" id="PS51898">
    <property type="entry name" value="TYR_RECOMBINASE"/>
    <property type="match status" value="1"/>
</dbReference>
<dbReference type="InterPro" id="IPR011010">
    <property type="entry name" value="DNA_brk_join_enz"/>
</dbReference>
<protein>
    <submittedName>
        <fullName evidence="9">Site-specific integrase</fullName>
    </submittedName>
</protein>
<dbReference type="InterPro" id="IPR013762">
    <property type="entry name" value="Integrase-like_cat_sf"/>
</dbReference>
<dbReference type="Proteomes" id="UP000260721">
    <property type="component" value="Unassembled WGS sequence"/>
</dbReference>
<dbReference type="Gene3D" id="1.10.150.130">
    <property type="match status" value="1"/>
</dbReference>
<evidence type="ECO:0000313" key="9">
    <source>
        <dbReference type="EMBL" id="RGD77815.1"/>
    </source>
</evidence>
<comment type="similarity">
    <text evidence="1">Belongs to the 'phage' integrase family.</text>
</comment>
<proteinExistence type="inferred from homology"/>
<dbReference type="EMBL" id="JAQLXO010000025">
    <property type="protein sequence ID" value="MDB7983210.1"/>
    <property type="molecule type" value="Genomic_DNA"/>
</dbReference>
<dbReference type="GO" id="GO:0006310">
    <property type="term" value="P:DNA recombination"/>
    <property type="evidence" value="ECO:0007669"/>
    <property type="project" value="UniProtKB-KW"/>
</dbReference>
<dbReference type="AlphaFoldDB" id="A0A3E3E7F1"/>
<reference evidence="8" key="2">
    <citation type="submission" date="2023-01" db="EMBL/GenBank/DDBJ databases">
        <title>Human gut microbiome strain richness.</title>
        <authorList>
            <person name="Chen-Liaw A."/>
        </authorList>
    </citation>
    <scope>NUCLEOTIDE SEQUENCE</scope>
    <source>
        <strain evidence="8">D8_m1001271B151109d0_201107</strain>
    </source>
</reference>
<reference evidence="9 10" key="1">
    <citation type="submission" date="2018-08" db="EMBL/GenBank/DDBJ databases">
        <title>A genome reference for cultivated species of the human gut microbiota.</title>
        <authorList>
            <person name="Zou Y."/>
            <person name="Xue W."/>
            <person name="Luo G."/>
        </authorList>
    </citation>
    <scope>NUCLEOTIDE SEQUENCE [LARGE SCALE GENOMIC DNA]</scope>
    <source>
        <strain evidence="9 10">TF08-11</strain>
    </source>
</reference>
<dbReference type="GO" id="GO:0003677">
    <property type="term" value="F:DNA binding"/>
    <property type="evidence" value="ECO:0007669"/>
    <property type="project" value="UniProtKB-UniRule"/>
</dbReference>
<dbReference type="GO" id="GO:0015074">
    <property type="term" value="P:DNA integration"/>
    <property type="evidence" value="ECO:0007669"/>
    <property type="project" value="UniProtKB-KW"/>
</dbReference>
<dbReference type="InterPro" id="IPR002104">
    <property type="entry name" value="Integrase_catalytic"/>
</dbReference>
<dbReference type="PANTHER" id="PTHR30349:SF41">
    <property type="entry name" value="INTEGRASE_RECOMBINASE PROTEIN MJ0367-RELATED"/>
    <property type="match status" value="1"/>
</dbReference>
<evidence type="ECO:0000256" key="4">
    <source>
        <dbReference type="ARBA" id="ARBA00023172"/>
    </source>
</evidence>
<comment type="caution">
    <text evidence="9">The sequence shown here is derived from an EMBL/GenBank/DDBJ whole genome shotgun (WGS) entry which is preliminary data.</text>
</comment>
<feature type="domain" description="Tyr recombinase" evidence="6">
    <location>
        <begin position="175"/>
        <end position="407"/>
    </location>
</feature>
<feature type="domain" description="Core-binding (CB)" evidence="7">
    <location>
        <begin position="59"/>
        <end position="154"/>
    </location>
</feature>
<evidence type="ECO:0000313" key="10">
    <source>
        <dbReference type="Proteomes" id="UP000260721"/>
    </source>
</evidence>
<dbReference type="InterPro" id="IPR004107">
    <property type="entry name" value="Integrase_SAM-like_N"/>
</dbReference>
<keyword evidence="2" id="KW-0229">DNA integration</keyword>
<dbReference type="InterPro" id="IPR010998">
    <property type="entry name" value="Integrase_recombinase_N"/>
</dbReference>
<keyword evidence="3 5" id="KW-0238">DNA-binding</keyword>
<dbReference type="SUPFAM" id="SSF56349">
    <property type="entry name" value="DNA breaking-rejoining enzymes"/>
    <property type="match status" value="1"/>
</dbReference>
<dbReference type="CDD" id="cd01189">
    <property type="entry name" value="INT_ICEBs1_C_like"/>
    <property type="match status" value="1"/>
</dbReference>